<dbReference type="GO" id="GO:0015035">
    <property type="term" value="F:protein-disulfide reductase activity"/>
    <property type="evidence" value="ECO:0007669"/>
    <property type="project" value="TreeGrafter"/>
</dbReference>
<dbReference type="Gene3D" id="3.40.30.10">
    <property type="entry name" value="Glutaredoxin"/>
    <property type="match status" value="1"/>
</dbReference>
<reference evidence="2" key="1">
    <citation type="submission" date="2023-03" db="EMBL/GenBank/DDBJ databases">
        <title>Edaphobacter sp.</title>
        <authorList>
            <person name="Huber K.J."/>
            <person name="Papendorf J."/>
            <person name="Pilke C."/>
            <person name="Bunk B."/>
            <person name="Sproeer C."/>
            <person name="Pester M."/>
        </authorList>
    </citation>
    <scope>NUCLEOTIDE SEQUENCE</scope>
    <source>
        <strain evidence="2">DSM 110680</strain>
    </source>
</reference>
<dbReference type="CDD" id="cd02947">
    <property type="entry name" value="TRX_family"/>
    <property type="match status" value="1"/>
</dbReference>
<organism evidence="2">
    <name type="scientific">Telmatobacter sp. DSM 110680</name>
    <dbReference type="NCBI Taxonomy" id="3036704"/>
    <lineage>
        <taxon>Bacteria</taxon>
        <taxon>Pseudomonadati</taxon>
        <taxon>Acidobacteriota</taxon>
        <taxon>Terriglobia</taxon>
        <taxon>Terriglobales</taxon>
        <taxon>Acidobacteriaceae</taxon>
        <taxon>Telmatobacter</taxon>
    </lineage>
</organism>
<evidence type="ECO:0000313" key="2">
    <source>
        <dbReference type="EMBL" id="XBH16608.1"/>
    </source>
</evidence>
<gene>
    <name evidence="2" type="ORF">P8935_18780</name>
</gene>
<dbReference type="InterPro" id="IPR049299">
    <property type="entry name" value="Thio2_N"/>
</dbReference>
<dbReference type="PROSITE" id="PS51352">
    <property type="entry name" value="THIOREDOXIN_2"/>
    <property type="match status" value="1"/>
</dbReference>
<dbReference type="Gene3D" id="2.30.30.380">
    <property type="entry name" value="Zn-finger domain of Sec23/24"/>
    <property type="match status" value="1"/>
</dbReference>
<sequence>MANVRNCPACGKPNRVPAKHLADTGRCGACKAPLPAVAAPIEVTATEFDEIVRESKVPVLVDFWAAWCGPCKMAAPHVAQTARDMAGRALVLKVDTERSPELALRYKVQGIPNFAIFVGGKMRFQQAGLVDANTMKNWIASAL</sequence>
<dbReference type="EMBL" id="CP121196">
    <property type="protein sequence ID" value="XBH16608.1"/>
    <property type="molecule type" value="Genomic_DNA"/>
</dbReference>
<dbReference type="PRINTS" id="PR00421">
    <property type="entry name" value="THIOREDOXIN"/>
</dbReference>
<dbReference type="GO" id="GO:0005737">
    <property type="term" value="C:cytoplasm"/>
    <property type="evidence" value="ECO:0007669"/>
    <property type="project" value="TreeGrafter"/>
</dbReference>
<dbReference type="RefSeq" id="WP_348261837.1">
    <property type="nucleotide sequence ID" value="NZ_CP121196.1"/>
</dbReference>
<protein>
    <submittedName>
        <fullName evidence="2">Thioredoxin domain-containing protein</fullName>
    </submittedName>
</protein>
<dbReference type="PANTHER" id="PTHR45663">
    <property type="entry name" value="GEO12009P1"/>
    <property type="match status" value="1"/>
</dbReference>
<dbReference type="Pfam" id="PF00085">
    <property type="entry name" value="Thioredoxin"/>
    <property type="match status" value="1"/>
</dbReference>
<dbReference type="InterPro" id="IPR013766">
    <property type="entry name" value="Thioredoxin_domain"/>
</dbReference>
<name>A0AAU7DH71_9BACT</name>
<dbReference type="InterPro" id="IPR036249">
    <property type="entry name" value="Thioredoxin-like_sf"/>
</dbReference>
<dbReference type="Pfam" id="PF21352">
    <property type="entry name" value="Zn_ribbon_Thio2"/>
    <property type="match status" value="1"/>
</dbReference>
<accession>A0AAU7DH71</accession>
<dbReference type="PANTHER" id="PTHR45663:SF11">
    <property type="entry name" value="GEO12009P1"/>
    <property type="match status" value="1"/>
</dbReference>
<feature type="domain" description="Thioredoxin" evidence="1">
    <location>
        <begin position="32"/>
        <end position="143"/>
    </location>
</feature>
<dbReference type="AlphaFoldDB" id="A0AAU7DH71"/>
<evidence type="ECO:0000259" key="1">
    <source>
        <dbReference type="PROSITE" id="PS51352"/>
    </source>
</evidence>
<dbReference type="SUPFAM" id="SSF52833">
    <property type="entry name" value="Thioredoxin-like"/>
    <property type="match status" value="1"/>
</dbReference>
<proteinExistence type="predicted"/>